<evidence type="ECO:0000256" key="1">
    <source>
        <dbReference type="SAM" id="MobiDB-lite"/>
    </source>
</evidence>
<evidence type="ECO:0000313" key="4">
    <source>
        <dbReference type="Proteomes" id="UP000316270"/>
    </source>
</evidence>
<evidence type="ECO:0000313" key="3">
    <source>
        <dbReference type="EMBL" id="QDS68403.1"/>
    </source>
</evidence>
<dbReference type="AlphaFoldDB" id="A0A517KYF4"/>
<dbReference type="EMBL" id="CP042185">
    <property type="protein sequence ID" value="QDS68403.1"/>
    <property type="molecule type" value="Genomic_DNA"/>
</dbReference>
<gene>
    <name evidence="3" type="ORF">FKW77_010770</name>
</gene>
<protein>
    <submittedName>
        <fullName evidence="3">Uncharacterized protein</fullName>
    </submittedName>
</protein>
<feature type="compositionally biased region" description="Basic and acidic residues" evidence="1">
    <location>
        <begin position="34"/>
        <end position="44"/>
    </location>
</feature>
<feature type="compositionally biased region" description="Low complexity" evidence="1">
    <location>
        <begin position="49"/>
        <end position="69"/>
    </location>
</feature>
<feature type="transmembrane region" description="Helical" evidence="2">
    <location>
        <begin position="170"/>
        <end position="188"/>
    </location>
</feature>
<keyword evidence="4" id="KW-1185">Reference proteome</keyword>
<reference evidence="3 4" key="1">
    <citation type="submission" date="2019-07" db="EMBL/GenBank/DDBJ databases">
        <title>Finished genome of Venturia effusa.</title>
        <authorList>
            <person name="Young C.A."/>
            <person name="Cox M.P."/>
            <person name="Ganley A.R.D."/>
            <person name="David W.J."/>
        </authorList>
    </citation>
    <scope>NUCLEOTIDE SEQUENCE [LARGE SCALE GENOMIC DNA]</scope>
    <source>
        <strain evidence="4">albino</strain>
    </source>
</reference>
<evidence type="ECO:0000256" key="2">
    <source>
        <dbReference type="SAM" id="Phobius"/>
    </source>
</evidence>
<name>A0A517KYF4_9PEZI</name>
<feature type="region of interest" description="Disordered" evidence="1">
    <location>
        <begin position="34"/>
        <end position="125"/>
    </location>
</feature>
<sequence>MDPRYFETPTDEVDPMVFENEDVRTMRLRPHLAETLDSLHDNGELKTPINQSSQASQISSRSVSSSHISTSDRGHSSSIEPRHEPPATPMINGENPGDTTSTANATRGSARKVRDSDDAPFRWGQNDVERLQAIEAHGERHKEQEEHAAAHETRMQSSNRPTAIKQTRRYILLTLLGFGIAIHMIRLARHRAATLKET</sequence>
<keyword evidence="2" id="KW-0812">Transmembrane</keyword>
<accession>A0A517KYF4</accession>
<keyword evidence="2" id="KW-0472">Membrane</keyword>
<feature type="compositionally biased region" description="Basic and acidic residues" evidence="1">
    <location>
        <begin position="70"/>
        <end position="85"/>
    </location>
</feature>
<organism evidence="3 4">
    <name type="scientific">Venturia effusa</name>
    <dbReference type="NCBI Taxonomy" id="50376"/>
    <lineage>
        <taxon>Eukaryota</taxon>
        <taxon>Fungi</taxon>
        <taxon>Dikarya</taxon>
        <taxon>Ascomycota</taxon>
        <taxon>Pezizomycotina</taxon>
        <taxon>Dothideomycetes</taxon>
        <taxon>Pleosporomycetidae</taxon>
        <taxon>Venturiales</taxon>
        <taxon>Venturiaceae</taxon>
        <taxon>Venturia</taxon>
    </lineage>
</organism>
<keyword evidence="2" id="KW-1133">Transmembrane helix</keyword>
<dbReference type="Proteomes" id="UP000316270">
    <property type="component" value="Chromosome 1"/>
</dbReference>
<proteinExistence type="predicted"/>
<feature type="compositionally biased region" description="Polar residues" evidence="1">
    <location>
        <begin position="97"/>
        <end position="107"/>
    </location>
</feature>